<sequence length="145" mass="15646">MFKIRTLSVLLCFALAPVIVNSQSQDRSQGEQRLIDGEMFRDPMQPVSAYRNNTTALDVLPELPNRSDFTVNFVRAGGSSPVAVINDQPLTVGDELSGMRIMEIRAGEVVLAASGQEYVLTTFGSAVRTPVRTPASEGDGNANTD</sequence>
<reference evidence="2" key="1">
    <citation type="journal article" date="2014" name="Int. J. Syst. Evol. Microbiol.">
        <title>Complete genome sequence of Corynebacterium casei LMG S-19264T (=DSM 44701T), isolated from a smear-ripened cheese.</title>
        <authorList>
            <consortium name="US DOE Joint Genome Institute (JGI-PGF)"/>
            <person name="Walter F."/>
            <person name="Albersmeier A."/>
            <person name="Kalinowski J."/>
            <person name="Ruckert C."/>
        </authorList>
    </citation>
    <scope>NUCLEOTIDE SEQUENCE</scope>
    <source>
        <strain evidence="2">CGMCC 1.15425</strain>
    </source>
</reference>
<name>A0A917GKX5_9GAMM</name>
<keyword evidence="3" id="KW-1185">Reference proteome</keyword>
<proteinExistence type="predicted"/>
<dbReference type="RefSeq" id="WP_157885693.1">
    <property type="nucleotide sequence ID" value="NZ_BMIY01000002.1"/>
</dbReference>
<protein>
    <submittedName>
        <fullName evidence="2">Uncharacterized protein</fullName>
    </submittedName>
</protein>
<gene>
    <name evidence="2" type="ORF">GCM10011403_03890</name>
</gene>
<keyword evidence="1" id="KW-0732">Signal</keyword>
<dbReference type="Proteomes" id="UP000627715">
    <property type="component" value="Unassembled WGS sequence"/>
</dbReference>
<dbReference type="AlphaFoldDB" id="A0A917GKX5"/>
<feature type="signal peptide" evidence="1">
    <location>
        <begin position="1"/>
        <end position="22"/>
    </location>
</feature>
<evidence type="ECO:0000256" key="1">
    <source>
        <dbReference type="SAM" id="SignalP"/>
    </source>
</evidence>
<evidence type="ECO:0000313" key="2">
    <source>
        <dbReference type="EMBL" id="GGG50007.1"/>
    </source>
</evidence>
<dbReference type="EMBL" id="BMIY01000002">
    <property type="protein sequence ID" value="GGG50007.1"/>
    <property type="molecule type" value="Genomic_DNA"/>
</dbReference>
<comment type="caution">
    <text evidence="2">The sequence shown here is derived from an EMBL/GenBank/DDBJ whole genome shotgun (WGS) entry which is preliminary data.</text>
</comment>
<dbReference type="OrthoDB" id="7064781at2"/>
<feature type="chain" id="PRO_5037838871" evidence="1">
    <location>
        <begin position="23"/>
        <end position="145"/>
    </location>
</feature>
<reference evidence="2" key="2">
    <citation type="submission" date="2020-09" db="EMBL/GenBank/DDBJ databases">
        <authorList>
            <person name="Sun Q."/>
            <person name="Zhou Y."/>
        </authorList>
    </citation>
    <scope>NUCLEOTIDE SEQUENCE</scope>
    <source>
        <strain evidence="2">CGMCC 1.15425</strain>
    </source>
</reference>
<organism evidence="2 3">
    <name type="scientific">Pseudohongiella nitratireducens</name>
    <dbReference type="NCBI Taxonomy" id="1768907"/>
    <lineage>
        <taxon>Bacteria</taxon>
        <taxon>Pseudomonadati</taxon>
        <taxon>Pseudomonadota</taxon>
        <taxon>Gammaproteobacteria</taxon>
        <taxon>Pseudomonadales</taxon>
        <taxon>Pseudohongiellaceae</taxon>
        <taxon>Pseudohongiella</taxon>
    </lineage>
</organism>
<accession>A0A917GKX5</accession>
<evidence type="ECO:0000313" key="3">
    <source>
        <dbReference type="Proteomes" id="UP000627715"/>
    </source>
</evidence>